<dbReference type="SUPFAM" id="SSF52833">
    <property type="entry name" value="Thioredoxin-like"/>
    <property type="match status" value="1"/>
</dbReference>
<keyword evidence="3" id="KW-0249">Electron transport</keyword>
<dbReference type="InterPro" id="IPR017937">
    <property type="entry name" value="Thioredoxin_CS"/>
</dbReference>
<comment type="caution">
    <text evidence="7">The sequence shown here is derived from an EMBL/GenBank/DDBJ whole genome shotgun (WGS) entry which is preliminary data.</text>
</comment>
<dbReference type="InterPro" id="IPR011990">
    <property type="entry name" value="TPR-like_helical_dom_sf"/>
</dbReference>
<dbReference type="GO" id="GO:0015035">
    <property type="term" value="F:protein-disulfide reductase activity"/>
    <property type="evidence" value="ECO:0007669"/>
    <property type="project" value="TreeGrafter"/>
</dbReference>
<proteinExistence type="inferred from homology"/>
<evidence type="ECO:0000313" key="8">
    <source>
        <dbReference type="Proteomes" id="UP000757435"/>
    </source>
</evidence>
<dbReference type="PANTHER" id="PTHR45663:SF11">
    <property type="entry name" value="GEO12009P1"/>
    <property type="match status" value="1"/>
</dbReference>
<dbReference type="Gene3D" id="3.40.30.10">
    <property type="entry name" value="Glutaredoxin"/>
    <property type="match status" value="1"/>
</dbReference>
<evidence type="ECO:0000256" key="4">
    <source>
        <dbReference type="ARBA" id="ARBA00023157"/>
    </source>
</evidence>
<evidence type="ECO:0000259" key="6">
    <source>
        <dbReference type="PROSITE" id="PS51352"/>
    </source>
</evidence>
<sequence>MGVSVEVNGSNFDSNVMQASFQRPVVVDFFAQWCGPCQLLKPLLEKLAQEYDFVLAKVDIDQNPELASTYGIEGVPDVRVVNQGQMQPGFVGALPEPKLRQFLAQLNLKSELDLKLEAVQTAIRAGNLEDAKAGFSELMEKYPQNQQLAIAAAKFLISQDRLDAAEKLLVFIDESDREYSSVARALRELMQLKLESIDPILKHELDGSFFRAVQQTLSENYEAALQGFLEIVGKNRKYRNDGARKAMVMIFDLIGDDNPLTKLYRKQLTQTLY</sequence>
<evidence type="ECO:0000256" key="3">
    <source>
        <dbReference type="ARBA" id="ARBA00022982"/>
    </source>
</evidence>
<dbReference type="EMBL" id="JAHHHD010000023">
    <property type="protein sequence ID" value="MBW4660606.1"/>
    <property type="molecule type" value="Genomic_DNA"/>
</dbReference>
<dbReference type="Gene3D" id="1.25.40.10">
    <property type="entry name" value="Tetratricopeptide repeat domain"/>
    <property type="match status" value="2"/>
</dbReference>
<name>A0A951UND5_9CYAN</name>
<dbReference type="InterPro" id="IPR013766">
    <property type="entry name" value="Thioredoxin_domain"/>
</dbReference>
<comment type="similarity">
    <text evidence="1">Belongs to the thioredoxin family.</text>
</comment>
<dbReference type="Pfam" id="PF14561">
    <property type="entry name" value="TPR_20"/>
    <property type="match status" value="1"/>
</dbReference>
<protein>
    <submittedName>
        <fullName evidence="7">Tetratricopeptide repeat protein</fullName>
    </submittedName>
</protein>
<dbReference type="CDD" id="cd02947">
    <property type="entry name" value="TRX_family"/>
    <property type="match status" value="1"/>
</dbReference>
<dbReference type="GO" id="GO:0006950">
    <property type="term" value="P:response to stress"/>
    <property type="evidence" value="ECO:0007669"/>
    <property type="project" value="UniProtKB-ARBA"/>
</dbReference>
<keyword evidence="4" id="KW-1015">Disulfide bond</keyword>
<evidence type="ECO:0000256" key="5">
    <source>
        <dbReference type="ARBA" id="ARBA00023284"/>
    </source>
</evidence>
<reference evidence="7" key="2">
    <citation type="journal article" date="2022" name="Microbiol. Resour. Announc.">
        <title>Metagenome Sequencing to Explore Phylogenomics of Terrestrial Cyanobacteria.</title>
        <authorList>
            <person name="Ward R.D."/>
            <person name="Stajich J.E."/>
            <person name="Johansen J.R."/>
            <person name="Huntemann M."/>
            <person name="Clum A."/>
            <person name="Foster B."/>
            <person name="Foster B."/>
            <person name="Roux S."/>
            <person name="Palaniappan K."/>
            <person name="Varghese N."/>
            <person name="Mukherjee S."/>
            <person name="Reddy T.B.K."/>
            <person name="Daum C."/>
            <person name="Copeland A."/>
            <person name="Chen I.A."/>
            <person name="Ivanova N.N."/>
            <person name="Kyrpides N.C."/>
            <person name="Shapiro N."/>
            <person name="Eloe-Fadrosh E.A."/>
            <person name="Pietrasiak N."/>
        </authorList>
    </citation>
    <scope>NUCLEOTIDE SEQUENCE</scope>
    <source>
        <strain evidence="7">UHER 2000/2452</strain>
    </source>
</reference>
<accession>A0A951UND5</accession>
<dbReference type="Pfam" id="PF14559">
    <property type="entry name" value="TPR_19"/>
    <property type="match status" value="1"/>
</dbReference>
<dbReference type="GO" id="GO:0005737">
    <property type="term" value="C:cytoplasm"/>
    <property type="evidence" value="ECO:0007669"/>
    <property type="project" value="TreeGrafter"/>
</dbReference>
<reference evidence="7" key="1">
    <citation type="submission" date="2021-05" db="EMBL/GenBank/DDBJ databases">
        <authorList>
            <person name="Pietrasiak N."/>
            <person name="Ward R."/>
            <person name="Stajich J.E."/>
            <person name="Kurbessoian T."/>
        </authorList>
    </citation>
    <scope>NUCLEOTIDE SEQUENCE</scope>
    <source>
        <strain evidence="7">UHER 2000/2452</strain>
    </source>
</reference>
<dbReference type="PROSITE" id="PS51352">
    <property type="entry name" value="THIOREDOXIN_2"/>
    <property type="match status" value="1"/>
</dbReference>
<dbReference type="InterPro" id="IPR036249">
    <property type="entry name" value="Thioredoxin-like_sf"/>
</dbReference>
<dbReference type="Pfam" id="PF00085">
    <property type="entry name" value="Thioredoxin"/>
    <property type="match status" value="1"/>
</dbReference>
<evidence type="ECO:0000313" key="7">
    <source>
        <dbReference type="EMBL" id="MBW4660606.1"/>
    </source>
</evidence>
<keyword evidence="2" id="KW-0813">Transport</keyword>
<dbReference type="Proteomes" id="UP000757435">
    <property type="component" value="Unassembled WGS sequence"/>
</dbReference>
<gene>
    <name evidence="7" type="ORF">KME15_18190</name>
</gene>
<dbReference type="PANTHER" id="PTHR45663">
    <property type="entry name" value="GEO12009P1"/>
    <property type="match status" value="1"/>
</dbReference>
<dbReference type="PROSITE" id="PS00194">
    <property type="entry name" value="THIOREDOXIN_1"/>
    <property type="match status" value="1"/>
</dbReference>
<evidence type="ECO:0000256" key="1">
    <source>
        <dbReference type="ARBA" id="ARBA00008987"/>
    </source>
</evidence>
<evidence type="ECO:0000256" key="2">
    <source>
        <dbReference type="ARBA" id="ARBA00022448"/>
    </source>
</evidence>
<keyword evidence="5" id="KW-0676">Redox-active center</keyword>
<dbReference type="AlphaFoldDB" id="A0A951UND5"/>
<feature type="domain" description="Thioredoxin" evidence="6">
    <location>
        <begin position="1"/>
        <end position="108"/>
    </location>
</feature>
<organism evidence="7 8">
    <name type="scientific">Drouetiella hepatica Uher 2000/2452</name>
    <dbReference type="NCBI Taxonomy" id="904376"/>
    <lineage>
        <taxon>Bacteria</taxon>
        <taxon>Bacillati</taxon>
        <taxon>Cyanobacteriota</taxon>
        <taxon>Cyanophyceae</taxon>
        <taxon>Oculatellales</taxon>
        <taxon>Oculatellaceae</taxon>
        <taxon>Drouetiella</taxon>
    </lineage>
</organism>